<protein>
    <recommendedName>
        <fullName evidence="1">KIB1-4 beta-propeller domain-containing protein</fullName>
    </recommendedName>
</protein>
<keyword evidence="3" id="KW-1185">Reference proteome</keyword>
<dbReference type="Pfam" id="PF03478">
    <property type="entry name" value="Beta-prop_KIB1-4"/>
    <property type="match status" value="1"/>
</dbReference>
<evidence type="ECO:0000313" key="2">
    <source>
        <dbReference type="EMBL" id="KAH7573154.1"/>
    </source>
</evidence>
<organism evidence="2 3">
    <name type="scientific">Xanthoceras sorbifolium</name>
    <dbReference type="NCBI Taxonomy" id="99658"/>
    <lineage>
        <taxon>Eukaryota</taxon>
        <taxon>Viridiplantae</taxon>
        <taxon>Streptophyta</taxon>
        <taxon>Embryophyta</taxon>
        <taxon>Tracheophyta</taxon>
        <taxon>Spermatophyta</taxon>
        <taxon>Magnoliopsida</taxon>
        <taxon>eudicotyledons</taxon>
        <taxon>Gunneridae</taxon>
        <taxon>Pentapetalae</taxon>
        <taxon>rosids</taxon>
        <taxon>malvids</taxon>
        <taxon>Sapindales</taxon>
        <taxon>Sapindaceae</taxon>
        <taxon>Xanthoceroideae</taxon>
        <taxon>Xanthoceras</taxon>
    </lineage>
</organism>
<name>A0ABQ8I934_9ROSI</name>
<feature type="domain" description="KIB1-4 beta-propeller" evidence="1">
    <location>
        <begin position="110"/>
        <end position="421"/>
    </location>
</feature>
<dbReference type="SUPFAM" id="SSF81383">
    <property type="entry name" value="F-box domain"/>
    <property type="match status" value="1"/>
</dbReference>
<reference evidence="2 3" key="1">
    <citation type="submission" date="2021-02" db="EMBL/GenBank/DDBJ databases">
        <title>Plant Genome Project.</title>
        <authorList>
            <person name="Zhang R.-G."/>
        </authorList>
    </citation>
    <scope>NUCLEOTIDE SEQUENCE [LARGE SCALE GENOMIC DNA]</scope>
    <source>
        <tissue evidence="2">Leaves</tissue>
    </source>
</reference>
<comment type="caution">
    <text evidence="2">The sequence shown here is derived from an EMBL/GenBank/DDBJ whole genome shotgun (WGS) entry which is preliminary data.</text>
</comment>
<dbReference type="PANTHER" id="PTHR44259:SF15">
    <property type="entry name" value="F-BOX PROTEIN KIB2-RELATED"/>
    <property type="match status" value="1"/>
</dbReference>
<dbReference type="InterPro" id="IPR036047">
    <property type="entry name" value="F-box-like_dom_sf"/>
</dbReference>
<evidence type="ECO:0000313" key="3">
    <source>
        <dbReference type="Proteomes" id="UP000827721"/>
    </source>
</evidence>
<dbReference type="InterPro" id="IPR050942">
    <property type="entry name" value="F-box_BR-signaling"/>
</dbReference>
<gene>
    <name evidence="2" type="ORF">JRO89_XS03G0079500</name>
</gene>
<dbReference type="EMBL" id="JAFEMO010000003">
    <property type="protein sequence ID" value="KAH7573154.1"/>
    <property type="molecule type" value="Genomic_DNA"/>
</dbReference>
<evidence type="ECO:0000259" key="1">
    <source>
        <dbReference type="Pfam" id="PF03478"/>
    </source>
</evidence>
<accession>A0ABQ8I934</accession>
<proteinExistence type="predicted"/>
<dbReference type="InterPro" id="IPR005174">
    <property type="entry name" value="KIB1-4_b-propeller"/>
</dbReference>
<dbReference type="Proteomes" id="UP000827721">
    <property type="component" value="Unassembled WGS sequence"/>
</dbReference>
<dbReference type="PANTHER" id="PTHR44259">
    <property type="entry name" value="OS07G0183000 PROTEIN-RELATED"/>
    <property type="match status" value="1"/>
</dbReference>
<sequence>MAKCNKRMRKSSSSKWGELHSNILDIIFQSLSFKDVLRVQSVSSHWFSVSKALIASKSHLQSNNQIPWLMLPPGEQEEKQQHTNGGFRFINLEHKRVHHDIDNDILREIMAADSCCVGSSHGWLIFLDQKASPFLLNAFIQVKIHLPCLYSLLGILKIEKNIELDEYCIVYNNNPKNKVSYTTHLREKIIHKGVLSSNPCLGVNNLGVVVIYGSTRKLGYCNYGDGHHDSSWSGLDGKFWPYHDIVCYKNKLYALGENACVETWDLDGCVPIKRMEIGLCFPTKSTKMLSDFRYLYACRFYLVENLGDWLLVVRYIGEFVNGNNVVVREEDLLTDEDTHPLVCPYRTLLFHFYKLDFDEKRWIEVESLGDSALFLGGSDSISVSSSSLSGYKKNSIYFTDDYWDRMEEDYLYGGHDMGVFSMEEQMVEPIYQSGSMKIQPPPCWVAPSFW</sequence>